<evidence type="ECO:0000256" key="1">
    <source>
        <dbReference type="SAM" id="Phobius"/>
    </source>
</evidence>
<proteinExistence type="predicted"/>
<feature type="transmembrane region" description="Helical" evidence="1">
    <location>
        <begin position="61"/>
        <end position="84"/>
    </location>
</feature>
<name>A0A6B0UAB7_IXORI</name>
<keyword evidence="1" id="KW-0472">Membrane</keyword>
<sequence length="86" mass="10055">MVSFCGLFTPAWLVLVFFEWLFTICQICMERQFRNNLGFYDAAFAKKPMTPRLGNCEIKRIFNFALVMSLVVCLPDINMLSLLIHR</sequence>
<protein>
    <submittedName>
        <fullName evidence="2">Uncharacterized protein</fullName>
    </submittedName>
</protein>
<dbReference type="EMBL" id="GIFC01003477">
    <property type="protein sequence ID" value="MXU85560.1"/>
    <property type="molecule type" value="Transcribed_RNA"/>
</dbReference>
<reference evidence="2" key="1">
    <citation type="submission" date="2019-12" db="EMBL/GenBank/DDBJ databases">
        <title>An insight into the sialome of adult female Ixodes ricinus ticks feeding for 6 days.</title>
        <authorList>
            <person name="Perner J."/>
            <person name="Ribeiro J.M.C."/>
        </authorList>
    </citation>
    <scope>NUCLEOTIDE SEQUENCE</scope>
    <source>
        <strain evidence="2">Semi-engorged</strain>
        <tissue evidence="2">Salivary glands</tissue>
    </source>
</reference>
<keyword evidence="1" id="KW-0812">Transmembrane</keyword>
<dbReference type="AlphaFoldDB" id="A0A6B0UAB7"/>
<keyword evidence="1" id="KW-1133">Transmembrane helix</keyword>
<organism evidence="2">
    <name type="scientific">Ixodes ricinus</name>
    <name type="common">Common tick</name>
    <name type="synonym">Acarus ricinus</name>
    <dbReference type="NCBI Taxonomy" id="34613"/>
    <lineage>
        <taxon>Eukaryota</taxon>
        <taxon>Metazoa</taxon>
        <taxon>Ecdysozoa</taxon>
        <taxon>Arthropoda</taxon>
        <taxon>Chelicerata</taxon>
        <taxon>Arachnida</taxon>
        <taxon>Acari</taxon>
        <taxon>Parasitiformes</taxon>
        <taxon>Ixodida</taxon>
        <taxon>Ixodoidea</taxon>
        <taxon>Ixodidae</taxon>
        <taxon>Ixodinae</taxon>
        <taxon>Ixodes</taxon>
    </lineage>
</organism>
<feature type="transmembrane region" description="Helical" evidence="1">
    <location>
        <begin position="12"/>
        <end position="29"/>
    </location>
</feature>
<evidence type="ECO:0000313" key="2">
    <source>
        <dbReference type="EMBL" id="MXU85560.1"/>
    </source>
</evidence>
<accession>A0A6B0UAB7</accession>